<feature type="transmembrane region" description="Helical" evidence="1">
    <location>
        <begin position="169"/>
        <end position="190"/>
    </location>
</feature>
<reference evidence="3 4" key="1">
    <citation type="submission" date="2019-03" db="EMBL/GenBank/DDBJ databases">
        <title>Complete Genome Sequence of Leuconostoc kimchii strain NKJ218 Isolated from Homemade Kimchi.</title>
        <authorList>
            <person name="Jung J.Y."/>
            <person name="Jin H.M."/>
            <person name="Jung J.-W."/>
            <person name="Lee S.-Y."/>
            <person name="Ryu B.-G."/>
            <person name="Han S.-S."/>
            <person name="Kang H.K."/>
            <person name="Choi H.W."/>
            <person name="Chung E.J."/>
            <person name="Choi K.-M."/>
        </authorList>
    </citation>
    <scope>NUCLEOTIDE SEQUENCE [LARGE SCALE GENOMIC DNA]</scope>
    <source>
        <strain evidence="3 4">NKJ218</strain>
    </source>
</reference>
<dbReference type="PANTHER" id="PTHR34473:SF2">
    <property type="entry name" value="UPF0699 TRANSMEMBRANE PROTEIN YDBT"/>
    <property type="match status" value="1"/>
</dbReference>
<evidence type="ECO:0000259" key="2">
    <source>
        <dbReference type="Pfam" id="PF03703"/>
    </source>
</evidence>
<keyword evidence="4" id="KW-1185">Reference proteome</keyword>
<feature type="transmembrane region" description="Helical" evidence="1">
    <location>
        <begin position="214"/>
        <end position="237"/>
    </location>
</feature>
<dbReference type="Proteomes" id="UP000295756">
    <property type="component" value="Chromosome"/>
</dbReference>
<gene>
    <name evidence="3" type="ORF">EW139_07060</name>
</gene>
<name>A0ABX5SMY9_9LACO</name>
<organism evidence="3 4">
    <name type="scientific">Leuconostoc kimchii</name>
    <dbReference type="NCBI Taxonomy" id="136609"/>
    <lineage>
        <taxon>Bacteria</taxon>
        <taxon>Bacillati</taxon>
        <taxon>Bacillota</taxon>
        <taxon>Bacilli</taxon>
        <taxon>Lactobacillales</taxon>
        <taxon>Lactobacillaceae</taxon>
        <taxon>Leuconostoc</taxon>
    </lineage>
</organism>
<dbReference type="PIRSF" id="PIRSF026631">
    <property type="entry name" value="UCP026631"/>
    <property type="match status" value="1"/>
</dbReference>
<sequence length="487" mass="56618">MIKGQRQSRIAILSDAISSIKMIGWPIIFIFFGGQHTWSTRIMILGAGLLLALLFGFLNWFFFTYDMSAYELTTSQGIFVKKHVHMPFERVQTITRTQPIYFRPFNVFKVNVETSGKNDDKLIFNALSLSQIEYIETRRQEAQTKQSDVEMAAVQPEVSATYQINNRDLILYALTSLGSLGTMGIIYAGLTMMNDLMPQNIQNRFYGLFNHQTMTVYALLVFIVLMIAIILSFLRLYGHYFKFTISRVGSHLAIKRGFLTIRAVNLRTSRIQAVYYEQTLLRRLVHLVSVKVLLASSMKEDEEQTKQTTLIPVVTERQRSKILHRFLPKYNFQQPDKAPMASHALFLRLRFIFLLDLMVMLLLLVAFELILMSLQVTFSFWWLLFATVILLMYTLGGAYIAMSDQGLSLTDDYLMIQRTINYTKRTYFIPYEKIQGYSISQTWFMARQKTQHIHIIVRDGDSYQRVTLRYLKASSIDQLDEILKHVK</sequence>
<feature type="domain" description="YdbS-like PH" evidence="2">
    <location>
        <begin position="241"/>
        <end position="299"/>
    </location>
</feature>
<accession>A0ABX5SMY9</accession>
<feature type="transmembrane region" description="Helical" evidence="1">
    <location>
        <begin position="380"/>
        <end position="401"/>
    </location>
</feature>
<feature type="transmembrane region" description="Helical" evidence="1">
    <location>
        <begin position="12"/>
        <end position="32"/>
    </location>
</feature>
<feature type="transmembrane region" description="Helical" evidence="1">
    <location>
        <begin position="38"/>
        <end position="62"/>
    </location>
</feature>
<dbReference type="InterPro" id="IPR005182">
    <property type="entry name" value="YdbS-like_PH"/>
</dbReference>
<dbReference type="Pfam" id="PF03703">
    <property type="entry name" value="bPH_2"/>
    <property type="match status" value="3"/>
</dbReference>
<protein>
    <recommendedName>
        <fullName evidence="2">YdbS-like PH domain-containing protein</fullName>
    </recommendedName>
</protein>
<evidence type="ECO:0000313" key="3">
    <source>
        <dbReference type="EMBL" id="QBR47893.1"/>
    </source>
</evidence>
<feature type="domain" description="YdbS-like PH" evidence="2">
    <location>
        <begin position="409"/>
        <end position="480"/>
    </location>
</feature>
<dbReference type="EMBL" id="CP037939">
    <property type="protein sequence ID" value="QBR47893.1"/>
    <property type="molecule type" value="Genomic_DNA"/>
</dbReference>
<evidence type="ECO:0000256" key="1">
    <source>
        <dbReference type="SAM" id="Phobius"/>
    </source>
</evidence>
<keyword evidence="1" id="KW-0812">Transmembrane</keyword>
<proteinExistence type="predicted"/>
<dbReference type="InterPro" id="IPR014529">
    <property type="entry name" value="UCP026631"/>
</dbReference>
<feature type="domain" description="YdbS-like PH" evidence="2">
    <location>
        <begin position="60"/>
        <end position="135"/>
    </location>
</feature>
<feature type="transmembrane region" description="Helical" evidence="1">
    <location>
        <begin position="351"/>
        <end position="374"/>
    </location>
</feature>
<evidence type="ECO:0000313" key="4">
    <source>
        <dbReference type="Proteomes" id="UP000295756"/>
    </source>
</evidence>
<dbReference type="RefSeq" id="WP_013103827.1">
    <property type="nucleotide sequence ID" value="NZ_CP037939.1"/>
</dbReference>
<keyword evidence="1" id="KW-1133">Transmembrane helix</keyword>
<dbReference type="PANTHER" id="PTHR34473">
    <property type="entry name" value="UPF0699 TRANSMEMBRANE PROTEIN YDBS"/>
    <property type="match status" value="1"/>
</dbReference>
<keyword evidence="1" id="KW-0472">Membrane</keyword>